<dbReference type="AlphaFoldDB" id="A0A3D8TQT8"/>
<organism evidence="1 2">
    <name type="scientific">Listeria kieliensis</name>
    <dbReference type="NCBI Taxonomy" id="1621700"/>
    <lineage>
        <taxon>Bacteria</taxon>
        <taxon>Bacillati</taxon>
        <taxon>Bacillota</taxon>
        <taxon>Bacilli</taxon>
        <taxon>Bacillales</taxon>
        <taxon>Listeriaceae</taxon>
        <taxon>Listeria</taxon>
    </lineage>
</organism>
<accession>A0A3D8TQT8</accession>
<protein>
    <submittedName>
        <fullName evidence="1">Uncharacterized protein</fullName>
    </submittedName>
</protein>
<evidence type="ECO:0000313" key="2">
    <source>
        <dbReference type="Proteomes" id="UP000257055"/>
    </source>
</evidence>
<gene>
    <name evidence="1" type="ORF">UR08_08885</name>
</gene>
<proteinExistence type="predicted"/>
<reference evidence="2" key="1">
    <citation type="submission" date="2015-04" db="EMBL/GenBank/DDBJ databases">
        <authorList>
            <person name="Schardt J."/>
            <person name="Mueller-Herbst S."/>
            <person name="Scherer S."/>
            <person name="Huptas C."/>
        </authorList>
    </citation>
    <scope>NUCLEOTIDE SEQUENCE [LARGE SCALE GENOMIC DNA]</scope>
    <source>
        <strain evidence="2">Kiel-L1</strain>
    </source>
</reference>
<sequence>MKKKKMSIILLIMIVGALLVSGMGMKKAEARQTANVLYYYEKGWFRSVWSIKYYTQNKRYKTIYFNRGATYTEKKRMVFAYSSSACYSYTRTWRTY</sequence>
<keyword evidence="2" id="KW-1185">Reference proteome</keyword>
<name>A0A3D8TQT8_9LIST</name>
<evidence type="ECO:0000313" key="1">
    <source>
        <dbReference type="EMBL" id="RDX01057.1"/>
    </source>
</evidence>
<dbReference type="EMBL" id="LARY01000002">
    <property type="protein sequence ID" value="RDX01057.1"/>
    <property type="molecule type" value="Genomic_DNA"/>
</dbReference>
<dbReference type="Proteomes" id="UP000257055">
    <property type="component" value="Unassembled WGS sequence"/>
</dbReference>
<comment type="caution">
    <text evidence="1">The sequence shown here is derived from an EMBL/GenBank/DDBJ whole genome shotgun (WGS) entry which is preliminary data.</text>
</comment>